<feature type="region of interest" description="Disordered" evidence="2">
    <location>
        <begin position="1"/>
        <end position="75"/>
    </location>
</feature>
<comment type="caution">
    <text evidence="4">The sequence shown here is derived from an EMBL/GenBank/DDBJ whole genome shotgun (WGS) entry which is preliminary data.</text>
</comment>
<reference evidence="4" key="1">
    <citation type="journal article" date="2019" name="Sci. Rep.">
        <title>Draft genome of Tanacetum cinerariifolium, the natural source of mosquito coil.</title>
        <authorList>
            <person name="Yamashiro T."/>
            <person name="Shiraishi A."/>
            <person name="Satake H."/>
            <person name="Nakayama K."/>
        </authorList>
    </citation>
    <scope>NUCLEOTIDE SEQUENCE</scope>
</reference>
<feature type="domain" description="Reverse transcriptase Ty1/copia-type" evidence="3">
    <location>
        <begin position="243"/>
        <end position="310"/>
    </location>
</feature>
<name>A0A6L2KMV5_TANCI</name>
<feature type="compositionally biased region" description="Basic and acidic residues" evidence="2">
    <location>
        <begin position="58"/>
        <end position="71"/>
    </location>
</feature>
<dbReference type="PANTHER" id="PTHR11439">
    <property type="entry name" value="GAG-POL-RELATED RETROTRANSPOSON"/>
    <property type="match status" value="1"/>
</dbReference>
<feature type="region of interest" description="Disordered" evidence="2">
    <location>
        <begin position="605"/>
        <end position="658"/>
    </location>
</feature>
<dbReference type="Pfam" id="PF07727">
    <property type="entry name" value="RVT_2"/>
    <property type="match status" value="1"/>
</dbReference>
<feature type="compositionally biased region" description="Pro residues" evidence="2">
    <location>
        <begin position="609"/>
        <end position="626"/>
    </location>
</feature>
<evidence type="ECO:0000256" key="1">
    <source>
        <dbReference type="SAM" id="Coils"/>
    </source>
</evidence>
<proteinExistence type="predicted"/>
<accession>A0A6L2KMV5</accession>
<dbReference type="EMBL" id="BKCJ010002770">
    <property type="protein sequence ID" value="GEU50811.1"/>
    <property type="molecule type" value="Genomic_DNA"/>
</dbReference>
<dbReference type="InterPro" id="IPR013103">
    <property type="entry name" value="RVT_2"/>
</dbReference>
<feature type="coiled-coil region" evidence="1">
    <location>
        <begin position="900"/>
        <end position="934"/>
    </location>
</feature>
<feature type="compositionally biased region" description="Pro residues" evidence="2">
    <location>
        <begin position="635"/>
        <end position="651"/>
    </location>
</feature>
<protein>
    <recommendedName>
        <fullName evidence="3">Reverse transcriptase Ty1/copia-type domain-containing protein</fullName>
    </recommendedName>
</protein>
<evidence type="ECO:0000256" key="2">
    <source>
        <dbReference type="SAM" id="MobiDB-lite"/>
    </source>
</evidence>
<evidence type="ECO:0000259" key="3">
    <source>
        <dbReference type="Pfam" id="PF07727"/>
    </source>
</evidence>
<dbReference type="AlphaFoldDB" id="A0A6L2KMV5"/>
<dbReference type="CDD" id="cd09272">
    <property type="entry name" value="RNase_HI_RT_Ty1"/>
    <property type="match status" value="1"/>
</dbReference>
<dbReference type="PANTHER" id="PTHR11439:SF495">
    <property type="entry name" value="REVERSE TRANSCRIPTASE, RNA-DEPENDENT DNA POLYMERASE-RELATED"/>
    <property type="match status" value="1"/>
</dbReference>
<gene>
    <name evidence="4" type="ORF">Tci_022789</name>
</gene>
<evidence type="ECO:0000313" key="4">
    <source>
        <dbReference type="EMBL" id="GEU50811.1"/>
    </source>
</evidence>
<organism evidence="4">
    <name type="scientific">Tanacetum cinerariifolium</name>
    <name type="common">Dalmatian daisy</name>
    <name type="synonym">Chrysanthemum cinerariifolium</name>
    <dbReference type="NCBI Taxonomy" id="118510"/>
    <lineage>
        <taxon>Eukaryota</taxon>
        <taxon>Viridiplantae</taxon>
        <taxon>Streptophyta</taxon>
        <taxon>Embryophyta</taxon>
        <taxon>Tracheophyta</taxon>
        <taxon>Spermatophyta</taxon>
        <taxon>Magnoliopsida</taxon>
        <taxon>eudicotyledons</taxon>
        <taxon>Gunneridae</taxon>
        <taxon>Pentapetalae</taxon>
        <taxon>asterids</taxon>
        <taxon>campanulids</taxon>
        <taxon>Asterales</taxon>
        <taxon>Asteraceae</taxon>
        <taxon>Asteroideae</taxon>
        <taxon>Anthemideae</taxon>
        <taxon>Anthemidinae</taxon>
        <taxon>Tanacetum</taxon>
    </lineage>
</organism>
<sequence length="1068" mass="119924">MNYQPVTAGNQSNPSAGSKNPYNTDDVATFEVKEPEFEGKKPESEVHVSPSSSAKTKKHDDKTTKEAKGKSPIEFTPIPAVGQISTNSTNTFSATGPSNTAVSLTLKKSSYVDPSQYPDDLNMPALENINYSDDEEEVDVEADFTNLETTITVSPIPTTKVHKDHPMTQIIGDLSSTTQTRSMTRMVKDQGGLTQINNKDFHTCMFACFLSQEEPKRVHQALKDSSGIKAMQEEIFQFRMQKEEGIDYEEVFPPVARIEAIRLFLAYASFMGFMVYQMDLKSTFLFGTIKEEVYVCQPLGFEDPDYPDKVSVDDIIFGSTNKDLCKAFEKLMKDKFQMSSMGEPTFFLGLQVKQKPDGIFISQNKYLAKILRKFGLTDGKSASTPIDIEKPLLKDPDGEDVDVYTYISMIGSLMYLTLSRPDIIYLKGKPHLGLWYPKDLPFNLVAYSDSDYAGASLDRKFTTGGCRFLGCRLISWQCKKKTVGATSSTKAEYVAAATCCVQVLWIQSQFLDYGSRKSINCLPHEEIFIELARMEYEKPSTKLTFYKAFFSAQWMFLIHTILQCISAKRTTWNEFSSSMASAVICLASVADSVPADDVADNVLASIAKPTPPSPPPTTTSPLPPQELPSTSHVTPTPPPSPVAQPSPPPQQQQPSQPTTISMDLLNSLLETYTALTRRVEHLEQDKIAQALEIIKLKKWVKKLEKKRKLIVTGLKRLRKVGTTQRIESSADTVMDDQEDASKQGEIIANIDANEDVTLKDVVAVAKDIDVEKNAEVKKNANVQGRLEESQDKVYHIDLEHADKVLSTAAATTITVAAPTITDALSAARKRKGVVIRDPEEQVKENGKQDNVVLRYQSLKRKPQTEAQARKNMIVYLKNMAGFKMDYFKGMSYDAIFLIFKKYFNSNVAFLEKSKEELEEEESRALKRKTESSKEKAVKKQKLDEVVEELKKHLQIVPKDDYEDVYTEATPLALKMILLVEKRYLLTSFKGDVAEDFKQYTLRDYYCWLKTYNCWCKLMLLDDAADIKLRLLEQSAAVVQLVSVVQIVNTVSIRVTIVMYKLILLVSAA</sequence>
<feature type="compositionally biased region" description="Basic and acidic residues" evidence="2">
    <location>
        <begin position="31"/>
        <end position="46"/>
    </location>
</feature>
<feature type="compositionally biased region" description="Polar residues" evidence="2">
    <location>
        <begin position="1"/>
        <end position="23"/>
    </location>
</feature>
<keyword evidence="1" id="KW-0175">Coiled coil</keyword>